<dbReference type="PANTHER" id="PTHR12629:SF0">
    <property type="entry name" value="DIPHOSPHOINOSITOL-POLYPHOSPHATE DIPHOSPHATASE"/>
    <property type="match status" value="1"/>
</dbReference>
<organism evidence="6 7">
    <name type="scientific">Rhizobium rhizoryzae</name>
    <dbReference type="NCBI Taxonomy" id="451876"/>
    <lineage>
        <taxon>Bacteria</taxon>
        <taxon>Pseudomonadati</taxon>
        <taxon>Pseudomonadota</taxon>
        <taxon>Alphaproteobacteria</taxon>
        <taxon>Hyphomicrobiales</taxon>
        <taxon>Rhizobiaceae</taxon>
        <taxon>Rhizobium/Agrobacterium group</taxon>
        <taxon>Rhizobium</taxon>
    </lineage>
</organism>
<gene>
    <name evidence="6" type="ORF">GGQ72_001594</name>
</gene>
<dbReference type="GO" id="GO:0005737">
    <property type="term" value="C:cytoplasm"/>
    <property type="evidence" value="ECO:0007669"/>
    <property type="project" value="TreeGrafter"/>
</dbReference>
<evidence type="ECO:0000313" key="7">
    <source>
        <dbReference type="Proteomes" id="UP000519897"/>
    </source>
</evidence>
<dbReference type="AlphaFoldDB" id="A0A7W6PPI1"/>
<name>A0A7W6PPI1_9HYPH</name>
<proteinExistence type="predicted"/>
<keyword evidence="4" id="KW-0460">Magnesium</keyword>
<keyword evidence="2" id="KW-0479">Metal-binding</keyword>
<evidence type="ECO:0000256" key="4">
    <source>
        <dbReference type="ARBA" id="ARBA00022842"/>
    </source>
</evidence>
<dbReference type="Pfam" id="PF00293">
    <property type="entry name" value="NUDIX"/>
    <property type="match status" value="1"/>
</dbReference>
<dbReference type="Gene3D" id="3.90.79.10">
    <property type="entry name" value="Nucleoside Triphosphate Pyrophosphohydrolase"/>
    <property type="match status" value="1"/>
</dbReference>
<dbReference type="PANTHER" id="PTHR12629">
    <property type="entry name" value="DIPHOSPHOINOSITOL POLYPHOSPHATE PHOSPHOHYDROLASE"/>
    <property type="match status" value="1"/>
</dbReference>
<evidence type="ECO:0000313" key="6">
    <source>
        <dbReference type="EMBL" id="MBB4143095.1"/>
    </source>
</evidence>
<dbReference type="GO" id="GO:0016462">
    <property type="term" value="F:pyrophosphatase activity"/>
    <property type="evidence" value="ECO:0007669"/>
    <property type="project" value="InterPro"/>
</dbReference>
<keyword evidence="3" id="KW-0378">Hydrolase</keyword>
<dbReference type="EMBL" id="JACIEC010000001">
    <property type="protein sequence ID" value="MBB4143095.1"/>
    <property type="molecule type" value="Genomic_DNA"/>
</dbReference>
<dbReference type="RefSeq" id="WP_183898013.1">
    <property type="nucleotide sequence ID" value="NZ_CP049250.1"/>
</dbReference>
<comment type="cofactor">
    <cofactor evidence="1">
        <name>Mg(2+)</name>
        <dbReference type="ChEBI" id="CHEBI:18420"/>
    </cofactor>
</comment>
<dbReference type="CDD" id="cd04666">
    <property type="entry name" value="NUDIX_DIPP2_like_Nudt4"/>
    <property type="match status" value="1"/>
</dbReference>
<dbReference type="InterPro" id="IPR047198">
    <property type="entry name" value="DDP-like_NUDIX"/>
</dbReference>
<comment type="caution">
    <text evidence="6">The sequence shown here is derived from an EMBL/GenBank/DDBJ whole genome shotgun (WGS) entry which is preliminary data.</text>
</comment>
<evidence type="ECO:0000256" key="1">
    <source>
        <dbReference type="ARBA" id="ARBA00001946"/>
    </source>
</evidence>
<evidence type="ECO:0000256" key="2">
    <source>
        <dbReference type="ARBA" id="ARBA00022723"/>
    </source>
</evidence>
<dbReference type="SUPFAM" id="SSF55811">
    <property type="entry name" value="Nudix"/>
    <property type="match status" value="1"/>
</dbReference>
<evidence type="ECO:0000259" key="5">
    <source>
        <dbReference type="Pfam" id="PF00293"/>
    </source>
</evidence>
<dbReference type="GO" id="GO:0046872">
    <property type="term" value="F:metal ion binding"/>
    <property type="evidence" value="ECO:0007669"/>
    <property type="project" value="UniProtKB-KW"/>
</dbReference>
<sequence>MSLLDRITENILLMMRRPPRQQYAALCYRIDSIHGLQILLLTSRETRRWVIPKGWPMKGKKAHAVAEREALEEAGVRGTAEKEAFGHFGYLKKLKNGLKVPVRVQVHPLRVDAMAENFKEKGVRDLEWVDCQTAASRVQEPELRNLILAFGNHPDHRVSSSLKAVGR</sequence>
<keyword evidence="7" id="KW-1185">Reference proteome</keyword>
<dbReference type="InterPro" id="IPR000086">
    <property type="entry name" value="NUDIX_hydrolase_dom"/>
</dbReference>
<feature type="domain" description="Nudix hydrolase" evidence="5">
    <location>
        <begin position="24"/>
        <end position="142"/>
    </location>
</feature>
<reference evidence="6 7" key="1">
    <citation type="submission" date="2020-08" db="EMBL/GenBank/DDBJ databases">
        <title>Genomic Encyclopedia of Type Strains, Phase IV (KMG-IV): sequencing the most valuable type-strain genomes for metagenomic binning, comparative biology and taxonomic classification.</title>
        <authorList>
            <person name="Goeker M."/>
        </authorList>
    </citation>
    <scope>NUCLEOTIDE SEQUENCE [LARGE SCALE GENOMIC DNA]</scope>
    <source>
        <strain evidence="6 7">DSM 29514</strain>
    </source>
</reference>
<dbReference type="Proteomes" id="UP000519897">
    <property type="component" value="Unassembled WGS sequence"/>
</dbReference>
<accession>A0A7W6PPI1</accession>
<dbReference type="InterPro" id="IPR015797">
    <property type="entry name" value="NUDIX_hydrolase-like_dom_sf"/>
</dbReference>
<protein>
    <submittedName>
        <fullName evidence="6">8-oxo-dGTP pyrophosphatase MutT (NUDIX family)</fullName>
    </submittedName>
</protein>
<evidence type="ECO:0000256" key="3">
    <source>
        <dbReference type="ARBA" id="ARBA00022801"/>
    </source>
</evidence>